<evidence type="ECO:0000313" key="2">
    <source>
        <dbReference type="EMBL" id="CAE0149180.1"/>
    </source>
</evidence>
<name>A0A7S3BYW8_9EUKA</name>
<reference evidence="2" key="1">
    <citation type="submission" date="2021-01" db="EMBL/GenBank/DDBJ databases">
        <authorList>
            <person name="Corre E."/>
            <person name="Pelletier E."/>
            <person name="Niang G."/>
            <person name="Scheremetjew M."/>
            <person name="Finn R."/>
            <person name="Kale V."/>
            <person name="Holt S."/>
            <person name="Cochrane G."/>
            <person name="Meng A."/>
            <person name="Brown T."/>
            <person name="Cohen L."/>
        </authorList>
    </citation>
    <scope>NUCLEOTIDE SEQUENCE</scope>
    <source>
        <strain evidence="2">CCMP281</strain>
    </source>
</reference>
<feature type="compositionally biased region" description="Polar residues" evidence="1">
    <location>
        <begin position="177"/>
        <end position="190"/>
    </location>
</feature>
<gene>
    <name evidence="2" type="ORF">HERI1096_LOCUS37771</name>
</gene>
<sequence>MDELAGEAQEIDPSTSYGTLIGKYMNNAREVDIDQTSDVEINPVMLYMIQSEKQRTQGIQAVMSTSRARNAARRGGKGVRMSSSGGLNRLGLTLEHDQEANYKVKALKEVESFLAGRAGVDVRVQQSTGTEAGKKGVTSPLKAARPQKAMSHKTADTFRTTRRQQEQAGGLAYVQAQERSTASTMENLSA</sequence>
<protein>
    <submittedName>
        <fullName evidence="2">Uncharacterized protein</fullName>
    </submittedName>
</protein>
<evidence type="ECO:0000256" key="1">
    <source>
        <dbReference type="SAM" id="MobiDB-lite"/>
    </source>
</evidence>
<dbReference type="EMBL" id="HBHX01068379">
    <property type="protein sequence ID" value="CAE0149180.1"/>
    <property type="molecule type" value="Transcribed_RNA"/>
</dbReference>
<feature type="region of interest" description="Disordered" evidence="1">
    <location>
        <begin position="130"/>
        <end position="190"/>
    </location>
</feature>
<accession>A0A7S3BYW8</accession>
<organism evidence="2">
    <name type="scientific">Haptolina ericina</name>
    <dbReference type="NCBI Taxonomy" id="156174"/>
    <lineage>
        <taxon>Eukaryota</taxon>
        <taxon>Haptista</taxon>
        <taxon>Haptophyta</taxon>
        <taxon>Prymnesiophyceae</taxon>
        <taxon>Prymnesiales</taxon>
        <taxon>Prymnesiaceae</taxon>
        <taxon>Haptolina</taxon>
    </lineage>
</organism>
<proteinExistence type="predicted"/>
<dbReference type="AlphaFoldDB" id="A0A7S3BYW8"/>